<dbReference type="Proteomes" id="UP000318483">
    <property type="component" value="Chromosome"/>
</dbReference>
<feature type="domain" description="Lipid/polyisoprenoid-binding YceI-like" evidence="14">
    <location>
        <begin position="246"/>
        <end position="403"/>
    </location>
</feature>
<evidence type="ECO:0000256" key="9">
    <source>
        <dbReference type="ARBA" id="ARBA00022989"/>
    </source>
</evidence>
<evidence type="ECO:0000313" key="15">
    <source>
        <dbReference type="EMBL" id="QDY68909.1"/>
    </source>
</evidence>
<feature type="transmembrane region" description="Helical" evidence="13">
    <location>
        <begin position="205"/>
        <end position="226"/>
    </location>
</feature>
<dbReference type="OrthoDB" id="1247465at2"/>
<dbReference type="InterPro" id="IPR016174">
    <property type="entry name" value="Di-haem_cyt_TM"/>
</dbReference>
<feature type="transmembrane region" description="Helical" evidence="13">
    <location>
        <begin position="152"/>
        <end position="174"/>
    </location>
</feature>
<dbReference type="GO" id="GO:0005886">
    <property type="term" value="C:plasma membrane"/>
    <property type="evidence" value="ECO:0007669"/>
    <property type="project" value="UniProtKB-SubCell"/>
</dbReference>
<proteinExistence type="inferred from homology"/>
<dbReference type="InterPro" id="IPR007372">
    <property type="entry name" value="Lipid/polyisoprenoid-bd_YceI"/>
</dbReference>
<keyword evidence="8" id="KW-0249">Electron transport</keyword>
<dbReference type="SMART" id="SM00867">
    <property type="entry name" value="YceI"/>
    <property type="match status" value="1"/>
</dbReference>
<dbReference type="AlphaFoldDB" id="A0A5B8I673"/>
<keyword evidence="3" id="KW-0813">Transport</keyword>
<dbReference type="Pfam" id="PF04264">
    <property type="entry name" value="YceI"/>
    <property type="match status" value="1"/>
</dbReference>
<evidence type="ECO:0000256" key="6">
    <source>
        <dbReference type="ARBA" id="ARBA00022692"/>
    </source>
</evidence>
<keyword evidence="7" id="KW-0479">Metal-binding</keyword>
<comment type="similarity">
    <text evidence="12">Belongs to the cytochrome b561 family.</text>
</comment>
<evidence type="ECO:0000256" key="3">
    <source>
        <dbReference type="ARBA" id="ARBA00022448"/>
    </source>
</evidence>
<evidence type="ECO:0000256" key="5">
    <source>
        <dbReference type="ARBA" id="ARBA00022617"/>
    </source>
</evidence>
<evidence type="ECO:0000256" key="7">
    <source>
        <dbReference type="ARBA" id="ARBA00022723"/>
    </source>
</evidence>
<dbReference type="SUPFAM" id="SSF81342">
    <property type="entry name" value="Transmembrane di-heme cytochromes"/>
    <property type="match status" value="1"/>
</dbReference>
<dbReference type="Pfam" id="PF01292">
    <property type="entry name" value="Ni_hydr_CYTB"/>
    <property type="match status" value="1"/>
</dbReference>
<dbReference type="GO" id="GO:0020037">
    <property type="term" value="F:heme binding"/>
    <property type="evidence" value="ECO:0007669"/>
    <property type="project" value="TreeGrafter"/>
</dbReference>
<keyword evidence="6 13" id="KW-0812">Transmembrane</keyword>
<keyword evidence="16" id="KW-1185">Reference proteome</keyword>
<protein>
    <submittedName>
        <fullName evidence="15">Cytochrome</fullName>
    </submittedName>
</protein>
<dbReference type="GO" id="GO:0022904">
    <property type="term" value="P:respiratory electron transport chain"/>
    <property type="evidence" value="ECO:0007669"/>
    <property type="project" value="InterPro"/>
</dbReference>
<keyword evidence="11 13" id="KW-0472">Membrane</keyword>
<keyword evidence="9 13" id="KW-1133">Transmembrane helix</keyword>
<feature type="transmembrane region" description="Helical" evidence="13">
    <location>
        <begin position="102"/>
        <end position="132"/>
    </location>
</feature>
<evidence type="ECO:0000313" key="16">
    <source>
        <dbReference type="Proteomes" id="UP000318483"/>
    </source>
</evidence>
<evidence type="ECO:0000256" key="13">
    <source>
        <dbReference type="SAM" id="Phobius"/>
    </source>
</evidence>
<evidence type="ECO:0000256" key="10">
    <source>
        <dbReference type="ARBA" id="ARBA00023004"/>
    </source>
</evidence>
<reference evidence="15 16" key="1">
    <citation type="submission" date="2019-07" db="EMBL/GenBank/DDBJ databases">
        <title>Litoreibacter alkalisoli sp. nov., isolated from saline-alkaline soil.</title>
        <authorList>
            <person name="Wang S."/>
            <person name="Xu L."/>
            <person name="Xing Y.-T."/>
            <person name="Sun J.-Q."/>
        </authorList>
    </citation>
    <scope>NUCLEOTIDE SEQUENCE [LARGE SCALE GENOMIC DNA]</scope>
    <source>
        <strain evidence="15 16">LN3S51</strain>
    </source>
</reference>
<gene>
    <name evidence="15" type="ORF">FPZ52_04185</name>
</gene>
<organism evidence="15 16">
    <name type="scientific">Qingshengfaniella alkalisoli</name>
    <dbReference type="NCBI Taxonomy" id="2599296"/>
    <lineage>
        <taxon>Bacteria</taxon>
        <taxon>Pseudomonadati</taxon>
        <taxon>Pseudomonadota</taxon>
        <taxon>Alphaproteobacteria</taxon>
        <taxon>Rhodobacterales</taxon>
        <taxon>Paracoccaceae</taxon>
        <taxon>Qingshengfaniella</taxon>
    </lineage>
</organism>
<keyword evidence="10" id="KW-0408">Iron</keyword>
<dbReference type="SUPFAM" id="SSF101874">
    <property type="entry name" value="YceI-like"/>
    <property type="match status" value="1"/>
</dbReference>
<dbReference type="RefSeq" id="WP_146364006.1">
    <property type="nucleotide sequence ID" value="NZ_CP042261.1"/>
</dbReference>
<evidence type="ECO:0000256" key="2">
    <source>
        <dbReference type="ARBA" id="ARBA00004651"/>
    </source>
</evidence>
<comment type="subcellular location">
    <subcellularLocation>
        <location evidence="2">Cell membrane</location>
        <topology evidence="2">Multi-pass membrane protein</topology>
    </subcellularLocation>
</comment>
<dbReference type="EMBL" id="CP042261">
    <property type="protein sequence ID" value="QDY68909.1"/>
    <property type="molecule type" value="Genomic_DNA"/>
</dbReference>
<evidence type="ECO:0000256" key="11">
    <source>
        <dbReference type="ARBA" id="ARBA00023136"/>
    </source>
</evidence>
<feature type="transmembrane region" description="Helical" evidence="13">
    <location>
        <begin position="63"/>
        <end position="81"/>
    </location>
</feature>
<accession>A0A5B8I673</accession>
<dbReference type="GO" id="GO:0009055">
    <property type="term" value="F:electron transfer activity"/>
    <property type="evidence" value="ECO:0007669"/>
    <property type="project" value="InterPro"/>
</dbReference>
<evidence type="ECO:0000256" key="4">
    <source>
        <dbReference type="ARBA" id="ARBA00022475"/>
    </source>
</evidence>
<evidence type="ECO:0000256" key="8">
    <source>
        <dbReference type="ARBA" id="ARBA00022982"/>
    </source>
</evidence>
<dbReference type="Gene3D" id="2.40.128.110">
    <property type="entry name" value="Lipid/polyisoprenoid-binding, YceI-like"/>
    <property type="match status" value="1"/>
</dbReference>
<dbReference type="InterPro" id="IPR036761">
    <property type="entry name" value="TTHA0802/YceI-like_sf"/>
</dbReference>
<evidence type="ECO:0000256" key="12">
    <source>
        <dbReference type="ARBA" id="ARBA00037975"/>
    </source>
</evidence>
<keyword evidence="4" id="KW-1003">Cell membrane</keyword>
<dbReference type="PANTHER" id="PTHR30529">
    <property type="entry name" value="CYTOCHROME B561"/>
    <property type="match status" value="1"/>
</dbReference>
<name>A0A5B8I673_9RHOB</name>
<dbReference type="KEGG" id="lit:FPZ52_04185"/>
<dbReference type="PANTHER" id="PTHR30529:SF7">
    <property type="entry name" value="CYTOCHROME B561 BACTERIAL_NI-HYDROGENASE DOMAIN-CONTAINING PROTEIN"/>
    <property type="match status" value="1"/>
</dbReference>
<sequence>MTSTVTDIRNTAHQYGAVAKAFHWVTAALILSAITLGFIAGYWPYEPQSVLEAKYALFSIHKTIGVTIFFVALARIVWALSQPKPGLLHPDRRLETWLAETVHWLLYGLLVATPLSGWIHHAALTGFAPIWWPFGQTLPFVPQSPEVAEFFGAWHYVLTRLLIVTLVLHIAGAIKHHAVDRDQTLQRMLPGRTDVQTPEQSHSRVATLSGFGLLTAALIAGTVLGMPAGDHARDTNETTATSDTTSWLINQGNIDITVLQAGKEVSGQFGQWSADIRFDPEASGPDFGEVTTQIDISSLTLGGVTEQALGPSYFAADEFPTAVFEGVITQEGADKTDYIADGALILKGVTVPVTLPFTLQLDGNVAQMSGQITLDRRDFGIGDAGSEGTVGFEVVVDIALEAQQQ</sequence>
<comment type="cofactor">
    <cofactor evidence="1">
        <name>heme b</name>
        <dbReference type="ChEBI" id="CHEBI:60344"/>
    </cofactor>
</comment>
<dbReference type="Gene3D" id="1.20.950.20">
    <property type="entry name" value="Transmembrane di-heme cytochromes, Chain C"/>
    <property type="match status" value="1"/>
</dbReference>
<keyword evidence="5" id="KW-0349">Heme</keyword>
<evidence type="ECO:0000259" key="14">
    <source>
        <dbReference type="SMART" id="SM00867"/>
    </source>
</evidence>
<evidence type="ECO:0000256" key="1">
    <source>
        <dbReference type="ARBA" id="ARBA00001970"/>
    </source>
</evidence>
<feature type="transmembrane region" description="Helical" evidence="13">
    <location>
        <begin position="21"/>
        <end position="43"/>
    </location>
</feature>
<dbReference type="GO" id="GO:0046872">
    <property type="term" value="F:metal ion binding"/>
    <property type="evidence" value="ECO:0007669"/>
    <property type="project" value="UniProtKB-KW"/>
</dbReference>
<dbReference type="InterPro" id="IPR011577">
    <property type="entry name" value="Cyt_b561_bac/Ni-Hgenase"/>
</dbReference>
<dbReference type="InterPro" id="IPR052168">
    <property type="entry name" value="Cytochrome_b561_oxidase"/>
</dbReference>